<evidence type="ECO:0000313" key="1">
    <source>
        <dbReference type="EMBL" id="KAI5063902.1"/>
    </source>
</evidence>
<sequence>MDLTKSEESFCLFAMRFHRTLRKIPSSSECELVLTQPVDSPTAPGAIQLLLPTKITACESFHADELCLERIFNN</sequence>
<organism evidence="1 2">
    <name type="scientific">Adiantum capillus-veneris</name>
    <name type="common">Maidenhair fern</name>
    <dbReference type="NCBI Taxonomy" id="13818"/>
    <lineage>
        <taxon>Eukaryota</taxon>
        <taxon>Viridiplantae</taxon>
        <taxon>Streptophyta</taxon>
        <taxon>Embryophyta</taxon>
        <taxon>Tracheophyta</taxon>
        <taxon>Polypodiopsida</taxon>
        <taxon>Polypodiidae</taxon>
        <taxon>Polypodiales</taxon>
        <taxon>Pteridineae</taxon>
        <taxon>Pteridaceae</taxon>
        <taxon>Vittarioideae</taxon>
        <taxon>Adiantum</taxon>
    </lineage>
</organism>
<dbReference type="AlphaFoldDB" id="A0A9D4U9S1"/>
<protein>
    <submittedName>
        <fullName evidence="1">Uncharacterized protein</fullName>
    </submittedName>
</protein>
<reference evidence="1" key="1">
    <citation type="submission" date="2021-01" db="EMBL/GenBank/DDBJ databases">
        <title>Adiantum capillus-veneris genome.</title>
        <authorList>
            <person name="Fang Y."/>
            <person name="Liao Q."/>
        </authorList>
    </citation>
    <scope>NUCLEOTIDE SEQUENCE</scope>
    <source>
        <strain evidence="1">H3</strain>
        <tissue evidence="1">Leaf</tissue>
    </source>
</reference>
<name>A0A9D4U9S1_ADICA</name>
<dbReference type="EMBL" id="JABFUD020000020">
    <property type="protein sequence ID" value="KAI5063902.1"/>
    <property type="molecule type" value="Genomic_DNA"/>
</dbReference>
<accession>A0A9D4U9S1</accession>
<comment type="caution">
    <text evidence="1">The sequence shown here is derived from an EMBL/GenBank/DDBJ whole genome shotgun (WGS) entry which is preliminary data.</text>
</comment>
<gene>
    <name evidence="1" type="ORF">GOP47_0020572</name>
</gene>
<evidence type="ECO:0000313" key="2">
    <source>
        <dbReference type="Proteomes" id="UP000886520"/>
    </source>
</evidence>
<dbReference type="Proteomes" id="UP000886520">
    <property type="component" value="Chromosome 20"/>
</dbReference>
<keyword evidence="2" id="KW-1185">Reference proteome</keyword>
<proteinExistence type="predicted"/>